<evidence type="ECO:0000313" key="10">
    <source>
        <dbReference type="Proteomes" id="UP001596043"/>
    </source>
</evidence>
<dbReference type="InterPro" id="IPR002130">
    <property type="entry name" value="Cyclophilin-type_PPIase_dom"/>
</dbReference>
<dbReference type="Proteomes" id="UP001596043">
    <property type="component" value="Unassembled WGS sequence"/>
</dbReference>
<name>A0ABV9I347_9FLAO</name>
<dbReference type="Gene3D" id="3.10.50.40">
    <property type="match status" value="1"/>
</dbReference>
<dbReference type="InterPro" id="IPR020892">
    <property type="entry name" value="Cyclophilin-type_PPIase_CS"/>
</dbReference>
<evidence type="ECO:0000256" key="3">
    <source>
        <dbReference type="ARBA" id="ARBA00013194"/>
    </source>
</evidence>
<dbReference type="PROSITE" id="PS51257">
    <property type="entry name" value="PROKAR_LIPOPROTEIN"/>
    <property type="match status" value="1"/>
</dbReference>
<dbReference type="Gene3D" id="2.40.100.10">
    <property type="entry name" value="Cyclophilin-like"/>
    <property type="match status" value="1"/>
</dbReference>
<dbReference type="PRINTS" id="PR00153">
    <property type="entry name" value="CSAPPISMRASE"/>
</dbReference>
<dbReference type="Pfam" id="PF00160">
    <property type="entry name" value="Pro_isomerase"/>
    <property type="match status" value="1"/>
</dbReference>
<dbReference type="InterPro" id="IPR001179">
    <property type="entry name" value="PPIase_FKBP_dom"/>
</dbReference>
<keyword evidence="4 6" id="KW-0697">Rotamase</keyword>
<feature type="domain" description="PPIase FKBP-type" evidence="7">
    <location>
        <begin position="277"/>
        <end position="384"/>
    </location>
</feature>
<evidence type="ECO:0000259" key="7">
    <source>
        <dbReference type="PROSITE" id="PS50059"/>
    </source>
</evidence>
<dbReference type="PROSITE" id="PS50059">
    <property type="entry name" value="FKBP_PPIASE"/>
    <property type="match status" value="1"/>
</dbReference>
<dbReference type="PROSITE" id="PS50072">
    <property type="entry name" value="CSA_PPIASE_2"/>
    <property type="match status" value="1"/>
</dbReference>
<dbReference type="InterPro" id="IPR044666">
    <property type="entry name" value="Cyclophilin_A-like"/>
</dbReference>
<keyword evidence="10" id="KW-1185">Reference proteome</keyword>
<sequence length="388" mass="42901">MRKTHMLLIVALLSLLSCNDKYPDLKDGIYAEIITDKGTIVTELFYEDAPATVANFVALAEGTHPMVDSAYANKPYYNGLKFHRIIKDFMIQGGDPLGTGTGGPGYKFHDELTPTRRHDTIGVLSMANSGADTNGSQFFITHTATPHLDGFDRNGSRKRCGQRDRSGRPISCHTVWGQTVIGFDVIDAIAGVEMVDPRAGKTKEDVIMQQVNIIRKGKAAKNFDAPATFTKELEKYANRYAEFTKRFNEKEVKTETLPSGLKVYWDQKGKGQKPTLGDSINVNYAGFFRETGELFDTSIEEVARSQDKFDQARKDAIGYNPLGTLYSPDASLIPGFKEGIQLMSIGDKVTLFIPSHLGYGSSGFPGFIPPNSDLVFELELMGIREPQE</sequence>
<dbReference type="SUPFAM" id="SSF50891">
    <property type="entry name" value="Cyclophilin-like"/>
    <property type="match status" value="1"/>
</dbReference>
<evidence type="ECO:0000259" key="8">
    <source>
        <dbReference type="PROSITE" id="PS50072"/>
    </source>
</evidence>
<dbReference type="InterPro" id="IPR046357">
    <property type="entry name" value="PPIase_dom_sf"/>
</dbReference>
<protein>
    <recommendedName>
        <fullName evidence="3 6">peptidylprolyl isomerase</fullName>
        <ecNumber evidence="3 6">5.2.1.8</ecNumber>
    </recommendedName>
</protein>
<evidence type="ECO:0000313" key="9">
    <source>
        <dbReference type="EMBL" id="MFC4636555.1"/>
    </source>
</evidence>
<evidence type="ECO:0000256" key="5">
    <source>
        <dbReference type="ARBA" id="ARBA00023235"/>
    </source>
</evidence>
<dbReference type="InterPro" id="IPR029000">
    <property type="entry name" value="Cyclophilin-like_dom_sf"/>
</dbReference>
<comment type="caution">
    <text evidence="9">The sequence shown here is derived from an EMBL/GenBank/DDBJ whole genome shotgun (WGS) entry which is preliminary data.</text>
</comment>
<dbReference type="GO" id="GO:0016853">
    <property type="term" value="F:isomerase activity"/>
    <property type="evidence" value="ECO:0007669"/>
    <property type="project" value="UniProtKB-KW"/>
</dbReference>
<keyword evidence="5 6" id="KW-0413">Isomerase</keyword>
<dbReference type="CDD" id="cd00317">
    <property type="entry name" value="cyclophilin"/>
    <property type="match status" value="1"/>
</dbReference>
<gene>
    <name evidence="9" type="ORF">ACFO3O_21805</name>
</gene>
<evidence type="ECO:0000256" key="6">
    <source>
        <dbReference type="PROSITE-ProRule" id="PRU00277"/>
    </source>
</evidence>
<feature type="domain" description="PPIase cyclophilin-type" evidence="8">
    <location>
        <begin position="38"/>
        <end position="213"/>
    </location>
</feature>
<dbReference type="PANTHER" id="PTHR45625:SF4">
    <property type="entry name" value="PEPTIDYLPROLYL ISOMERASE DOMAIN AND WD REPEAT-CONTAINING PROTEIN 1"/>
    <property type="match status" value="1"/>
</dbReference>
<evidence type="ECO:0000256" key="2">
    <source>
        <dbReference type="ARBA" id="ARBA00007365"/>
    </source>
</evidence>
<evidence type="ECO:0000256" key="1">
    <source>
        <dbReference type="ARBA" id="ARBA00000971"/>
    </source>
</evidence>
<dbReference type="SUPFAM" id="SSF54534">
    <property type="entry name" value="FKBP-like"/>
    <property type="match status" value="1"/>
</dbReference>
<dbReference type="PROSITE" id="PS00170">
    <property type="entry name" value="CSA_PPIASE_1"/>
    <property type="match status" value="1"/>
</dbReference>
<dbReference type="PANTHER" id="PTHR45625">
    <property type="entry name" value="PEPTIDYL-PROLYL CIS-TRANS ISOMERASE-RELATED"/>
    <property type="match status" value="1"/>
</dbReference>
<evidence type="ECO:0000256" key="4">
    <source>
        <dbReference type="ARBA" id="ARBA00023110"/>
    </source>
</evidence>
<dbReference type="EMBL" id="JBHSFV010000022">
    <property type="protein sequence ID" value="MFC4636555.1"/>
    <property type="molecule type" value="Genomic_DNA"/>
</dbReference>
<dbReference type="RefSeq" id="WP_379982861.1">
    <property type="nucleotide sequence ID" value="NZ_JBHSFV010000022.1"/>
</dbReference>
<comment type="catalytic activity">
    <reaction evidence="1 6">
        <text>[protein]-peptidylproline (omega=180) = [protein]-peptidylproline (omega=0)</text>
        <dbReference type="Rhea" id="RHEA:16237"/>
        <dbReference type="Rhea" id="RHEA-COMP:10747"/>
        <dbReference type="Rhea" id="RHEA-COMP:10748"/>
        <dbReference type="ChEBI" id="CHEBI:83833"/>
        <dbReference type="ChEBI" id="CHEBI:83834"/>
        <dbReference type="EC" id="5.2.1.8"/>
    </reaction>
</comment>
<dbReference type="Pfam" id="PF00254">
    <property type="entry name" value="FKBP_C"/>
    <property type="match status" value="1"/>
</dbReference>
<accession>A0ABV9I347</accession>
<reference evidence="10" key="1">
    <citation type="journal article" date="2019" name="Int. J. Syst. Evol. Microbiol.">
        <title>The Global Catalogue of Microorganisms (GCM) 10K type strain sequencing project: providing services to taxonomists for standard genome sequencing and annotation.</title>
        <authorList>
            <consortium name="The Broad Institute Genomics Platform"/>
            <consortium name="The Broad Institute Genome Sequencing Center for Infectious Disease"/>
            <person name="Wu L."/>
            <person name="Ma J."/>
        </authorList>
    </citation>
    <scope>NUCLEOTIDE SEQUENCE [LARGE SCALE GENOMIC DNA]</scope>
    <source>
        <strain evidence="10">YJ-61-S</strain>
    </source>
</reference>
<organism evidence="9 10">
    <name type="scientific">Dokdonia ponticola</name>
    <dbReference type="NCBI Taxonomy" id="2041041"/>
    <lineage>
        <taxon>Bacteria</taxon>
        <taxon>Pseudomonadati</taxon>
        <taxon>Bacteroidota</taxon>
        <taxon>Flavobacteriia</taxon>
        <taxon>Flavobacteriales</taxon>
        <taxon>Flavobacteriaceae</taxon>
        <taxon>Dokdonia</taxon>
    </lineage>
</organism>
<proteinExistence type="inferred from homology"/>
<dbReference type="EC" id="5.2.1.8" evidence="3 6"/>
<comment type="similarity">
    <text evidence="2">Belongs to the cyclophilin-type PPIase family.</text>
</comment>